<evidence type="ECO:0000256" key="5">
    <source>
        <dbReference type="ARBA" id="ARBA00012513"/>
    </source>
</evidence>
<reference evidence="24" key="2">
    <citation type="submission" date="2019-10" db="EMBL/GenBank/DDBJ databases">
        <title>A de novo genome assembly of a pear dwarfing rootstock.</title>
        <authorList>
            <person name="Wang F."/>
            <person name="Wang J."/>
            <person name="Li S."/>
            <person name="Zhang Y."/>
            <person name="Fang M."/>
            <person name="Ma L."/>
            <person name="Zhao Y."/>
            <person name="Jiang S."/>
        </authorList>
    </citation>
    <scope>NUCLEOTIDE SEQUENCE [LARGE SCALE GENOMIC DNA]</scope>
</reference>
<dbReference type="SUPFAM" id="SSF56112">
    <property type="entry name" value="Protein kinase-like (PK-like)"/>
    <property type="match status" value="1"/>
</dbReference>
<evidence type="ECO:0000256" key="3">
    <source>
        <dbReference type="ARBA" id="ARBA00008536"/>
    </source>
</evidence>
<dbReference type="PANTHER" id="PTHR27007">
    <property type="match status" value="1"/>
</dbReference>
<evidence type="ECO:0000256" key="16">
    <source>
        <dbReference type="ARBA" id="ARBA00023170"/>
    </source>
</evidence>
<evidence type="ECO:0000256" key="13">
    <source>
        <dbReference type="ARBA" id="ARBA00022840"/>
    </source>
</evidence>
<keyword evidence="6" id="KW-0723">Serine/threonine-protein kinase</keyword>
<comment type="catalytic activity">
    <reaction evidence="17">
        <text>L-threonyl-[protein] + ATP = O-phospho-L-threonyl-[protein] + ADP + H(+)</text>
        <dbReference type="Rhea" id="RHEA:46608"/>
        <dbReference type="Rhea" id="RHEA-COMP:11060"/>
        <dbReference type="Rhea" id="RHEA-COMP:11605"/>
        <dbReference type="ChEBI" id="CHEBI:15378"/>
        <dbReference type="ChEBI" id="CHEBI:30013"/>
        <dbReference type="ChEBI" id="CHEBI:30616"/>
        <dbReference type="ChEBI" id="CHEBI:61977"/>
        <dbReference type="ChEBI" id="CHEBI:456216"/>
        <dbReference type="EC" id="2.7.11.1"/>
    </reaction>
</comment>
<dbReference type="EMBL" id="SMOL01000458">
    <property type="protein sequence ID" value="KAB2612524.1"/>
    <property type="molecule type" value="Genomic_DNA"/>
</dbReference>
<evidence type="ECO:0000256" key="10">
    <source>
        <dbReference type="ARBA" id="ARBA00022734"/>
    </source>
</evidence>
<dbReference type="InterPro" id="IPR013320">
    <property type="entry name" value="ConA-like_dom_sf"/>
</dbReference>
<sequence>MFFFFFVRLKSTRIIESDIIVLLLQKSIIAFSNVSCPTILSVFLITTWTIFLITTFPTFGGATTEFVFNTNFNSSSNLSLYGSATIQSSILSLTNDSTTFSLGRAFYSHKIPTKYANSSEALPFSTSFIFSLAPHLGFFNFSNNGDPNNNIFGVEFDVFENQEFQDPDDNHVGLDINSLTSNASSTAGYWSGGLDQDFNELKLNNGINYQVWIDFMGSRINVTMARAGVAKPRRPLISEVVDLSRVLLDEMYVGFCAATGALVESHRILAWSFSNSNFSIGNALVTQNLPSFVVSENKSVFGVKGFVVGVSVGGFLVAWCVVLVCLILVRRKRRKRMKGEEDVQKVEDWELEYWPHRIDYKEIHTATEGFSEKKVIGIGGHGKVYKGVLGGAEVAVKRIPLESERGLKEFVAEVSSLGRLKHRNLVGLRGWCKREKGSLILVYDYMENGSLDKRIFECNEGNLLSWEERIKVLKDVASGILYLHEGWEAKVLHRDIKSSNVLLDKDMNARLGDFGLARMYLHGEMTGTTQVVGTAGYMAPEVVRTGRASAEVDVFGFGILVLEVVCGRRPIEDGKLGLVDWCWRLMEKGRLNVALDDRLKEKGGYSVEDVERLLHLGLLCAYPEAHGRPTMRQVMKVLEGASNDDGIDGDLSQGEGMHVNLLHKIRTTPMWSTYRWNMGGQGHPTFEDMKNSLSSTSSLSGSDIIRVGR</sequence>
<dbReference type="InterPro" id="IPR017441">
    <property type="entry name" value="Protein_kinase_ATP_BS"/>
</dbReference>
<keyword evidence="7" id="KW-0808">Transferase</keyword>
<dbReference type="OrthoDB" id="1906651at2759"/>
<evidence type="ECO:0000256" key="6">
    <source>
        <dbReference type="ARBA" id="ARBA00022527"/>
    </source>
</evidence>
<evidence type="ECO:0000256" key="18">
    <source>
        <dbReference type="ARBA" id="ARBA00048679"/>
    </source>
</evidence>
<evidence type="ECO:0000256" key="11">
    <source>
        <dbReference type="ARBA" id="ARBA00022741"/>
    </source>
</evidence>
<dbReference type="InterPro" id="IPR001220">
    <property type="entry name" value="Legume_lectin_dom"/>
</dbReference>
<reference evidence="23 24" key="3">
    <citation type="submission" date="2019-11" db="EMBL/GenBank/DDBJ databases">
        <title>A de novo genome assembly of a pear dwarfing rootstock.</title>
        <authorList>
            <person name="Wang F."/>
            <person name="Wang J."/>
            <person name="Li S."/>
            <person name="Zhang Y."/>
            <person name="Fang M."/>
            <person name="Ma L."/>
            <person name="Zhao Y."/>
            <person name="Jiang S."/>
        </authorList>
    </citation>
    <scope>NUCLEOTIDE SEQUENCE [LARGE SCALE GENOMIC DNA]</scope>
    <source>
        <strain evidence="23">S2</strain>
        <tissue evidence="23">Leaf</tissue>
    </source>
</reference>
<evidence type="ECO:0000256" key="9">
    <source>
        <dbReference type="ARBA" id="ARBA00022729"/>
    </source>
</evidence>
<reference evidence="23 24" key="1">
    <citation type="submission" date="2019-09" db="EMBL/GenBank/DDBJ databases">
        <authorList>
            <person name="Ou C."/>
        </authorList>
    </citation>
    <scope>NUCLEOTIDE SEQUENCE [LARGE SCALE GENOMIC DNA]</scope>
    <source>
        <strain evidence="23">S2</strain>
        <tissue evidence="23">Leaf</tissue>
    </source>
</reference>
<dbReference type="SUPFAM" id="SSF49899">
    <property type="entry name" value="Concanavalin A-like lectins/glucanases"/>
    <property type="match status" value="1"/>
</dbReference>
<dbReference type="InterPro" id="IPR011009">
    <property type="entry name" value="Kinase-like_dom_sf"/>
</dbReference>
<keyword evidence="12 23" id="KW-0418">Kinase</keyword>
<keyword evidence="11 19" id="KW-0547">Nucleotide-binding</keyword>
<keyword evidence="14 21" id="KW-1133">Transmembrane helix</keyword>
<feature type="compositionally biased region" description="Low complexity" evidence="20">
    <location>
        <begin position="692"/>
        <end position="702"/>
    </location>
</feature>
<protein>
    <recommendedName>
        <fullName evidence="5">non-specific serine/threonine protein kinase</fullName>
        <ecNumber evidence="5">2.7.11.1</ecNumber>
    </recommendedName>
</protein>
<dbReference type="GO" id="GO:0030246">
    <property type="term" value="F:carbohydrate binding"/>
    <property type="evidence" value="ECO:0007669"/>
    <property type="project" value="UniProtKB-KW"/>
</dbReference>
<evidence type="ECO:0000256" key="17">
    <source>
        <dbReference type="ARBA" id="ARBA00047899"/>
    </source>
</evidence>
<comment type="caution">
    <text evidence="23">The sequence shown here is derived from an EMBL/GenBank/DDBJ whole genome shotgun (WGS) entry which is preliminary data.</text>
</comment>
<dbReference type="PROSITE" id="PS50011">
    <property type="entry name" value="PROTEIN_KINASE_DOM"/>
    <property type="match status" value="1"/>
</dbReference>
<feature type="transmembrane region" description="Helical" evidence="21">
    <location>
        <begin position="306"/>
        <end position="329"/>
    </location>
</feature>
<evidence type="ECO:0000256" key="2">
    <source>
        <dbReference type="ARBA" id="ARBA00007606"/>
    </source>
</evidence>
<dbReference type="InterPro" id="IPR000719">
    <property type="entry name" value="Prot_kinase_dom"/>
</dbReference>
<dbReference type="GO" id="GO:0016020">
    <property type="term" value="C:membrane"/>
    <property type="evidence" value="ECO:0007669"/>
    <property type="project" value="UniProtKB-SubCell"/>
</dbReference>
<evidence type="ECO:0000256" key="7">
    <source>
        <dbReference type="ARBA" id="ARBA00022679"/>
    </source>
</evidence>
<dbReference type="FunFam" id="1.10.510.10:FF:000108">
    <property type="entry name" value="L-type lectin-domain containing receptor kinase S.4"/>
    <property type="match status" value="1"/>
</dbReference>
<gene>
    <name evidence="23" type="ORF">D8674_034840</name>
</gene>
<keyword evidence="16 23" id="KW-0675">Receptor</keyword>
<dbReference type="Gene3D" id="2.60.120.200">
    <property type="match status" value="2"/>
</dbReference>
<dbReference type="Gene3D" id="3.30.200.20">
    <property type="entry name" value="Phosphorylase Kinase, domain 1"/>
    <property type="match status" value="1"/>
</dbReference>
<evidence type="ECO:0000256" key="4">
    <source>
        <dbReference type="ARBA" id="ARBA00010217"/>
    </source>
</evidence>
<evidence type="ECO:0000256" key="14">
    <source>
        <dbReference type="ARBA" id="ARBA00022989"/>
    </source>
</evidence>
<dbReference type="CDD" id="cd06899">
    <property type="entry name" value="lectin_legume_LecRK_Arcelin_ConA"/>
    <property type="match status" value="1"/>
</dbReference>
<dbReference type="FunFam" id="3.30.200.20:FF:000621">
    <property type="entry name" value="Putative L-type lectin-domain containing receptor kinase VII.2"/>
    <property type="match status" value="1"/>
</dbReference>
<dbReference type="Gene3D" id="1.10.510.10">
    <property type="entry name" value="Transferase(Phosphotransferase) domain 1"/>
    <property type="match status" value="1"/>
</dbReference>
<dbReference type="GO" id="GO:0005524">
    <property type="term" value="F:ATP binding"/>
    <property type="evidence" value="ECO:0007669"/>
    <property type="project" value="UniProtKB-UniRule"/>
</dbReference>
<keyword evidence="24" id="KW-1185">Reference proteome</keyword>
<feature type="region of interest" description="Disordered" evidence="20">
    <location>
        <begin position="688"/>
        <end position="709"/>
    </location>
</feature>
<evidence type="ECO:0000256" key="21">
    <source>
        <dbReference type="SAM" id="Phobius"/>
    </source>
</evidence>
<keyword evidence="9" id="KW-0732">Signal</keyword>
<dbReference type="Proteomes" id="UP000327157">
    <property type="component" value="Chromosome 9"/>
</dbReference>
<dbReference type="CDD" id="cd14066">
    <property type="entry name" value="STKc_IRAK"/>
    <property type="match status" value="1"/>
</dbReference>
<comment type="similarity">
    <text evidence="3">In the N-terminal section; belongs to the leguminous lectin family.</text>
</comment>
<comment type="similarity">
    <text evidence="2">Belongs to the leguminous lectin family.</text>
</comment>
<comment type="catalytic activity">
    <reaction evidence="18">
        <text>L-seryl-[protein] + ATP = O-phospho-L-seryl-[protein] + ADP + H(+)</text>
        <dbReference type="Rhea" id="RHEA:17989"/>
        <dbReference type="Rhea" id="RHEA-COMP:9863"/>
        <dbReference type="Rhea" id="RHEA-COMP:11604"/>
        <dbReference type="ChEBI" id="CHEBI:15378"/>
        <dbReference type="ChEBI" id="CHEBI:29999"/>
        <dbReference type="ChEBI" id="CHEBI:30616"/>
        <dbReference type="ChEBI" id="CHEBI:83421"/>
        <dbReference type="ChEBI" id="CHEBI:456216"/>
        <dbReference type="EC" id="2.7.11.1"/>
    </reaction>
</comment>
<evidence type="ECO:0000256" key="20">
    <source>
        <dbReference type="SAM" id="MobiDB-lite"/>
    </source>
</evidence>
<dbReference type="EC" id="2.7.11.1" evidence="5"/>
<feature type="binding site" evidence="19">
    <location>
        <position position="397"/>
    </location>
    <ligand>
        <name>ATP</name>
        <dbReference type="ChEBI" id="CHEBI:30616"/>
    </ligand>
</feature>
<name>A0A5N5GP66_9ROSA</name>
<evidence type="ECO:0000256" key="19">
    <source>
        <dbReference type="PROSITE-ProRule" id="PRU10141"/>
    </source>
</evidence>
<evidence type="ECO:0000256" key="1">
    <source>
        <dbReference type="ARBA" id="ARBA00004479"/>
    </source>
</evidence>
<organism evidence="23 24">
    <name type="scientific">Pyrus ussuriensis x Pyrus communis</name>
    <dbReference type="NCBI Taxonomy" id="2448454"/>
    <lineage>
        <taxon>Eukaryota</taxon>
        <taxon>Viridiplantae</taxon>
        <taxon>Streptophyta</taxon>
        <taxon>Embryophyta</taxon>
        <taxon>Tracheophyta</taxon>
        <taxon>Spermatophyta</taxon>
        <taxon>Magnoliopsida</taxon>
        <taxon>eudicotyledons</taxon>
        <taxon>Gunneridae</taxon>
        <taxon>Pentapetalae</taxon>
        <taxon>rosids</taxon>
        <taxon>fabids</taxon>
        <taxon>Rosales</taxon>
        <taxon>Rosaceae</taxon>
        <taxon>Amygdaloideae</taxon>
        <taxon>Maleae</taxon>
        <taxon>Pyrus</taxon>
    </lineage>
</organism>
<dbReference type="AlphaFoldDB" id="A0A5N5GP66"/>
<keyword evidence="10 23" id="KW-0430">Lectin</keyword>
<dbReference type="SMART" id="SM00220">
    <property type="entry name" value="S_TKc"/>
    <property type="match status" value="1"/>
</dbReference>
<keyword evidence="8 21" id="KW-0812">Transmembrane</keyword>
<evidence type="ECO:0000313" key="23">
    <source>
        <dbReference type="EMBL" id="KAB2612524.1"/>
    </source>
</evidence>
<dbReference type="PROSITE" id="PS00107">
    <property type="entry name" value="PROTEIN_KINASE_ATP"/>
    <property type="match status" value="1"/>
</dbReference>
<dbReference type="PROSITE" id="PS00108">
    <property type="entry name" value="PROTEIN_KINASE_ST"/>
    <property type="match status" value="1"/>
</dbReference>
<evidence type="ECO:0000256" key="12">
    <source>
        <dbReference type="ARBA" id="ARBA00022777"/>
    </source>
</evidence>
<keyword evidence="13 19" id="KW-0067">ATP-binding</keyword>
<keyword evidence="15 21" id="KW-0472">Membrane</keyword>
<dbReference type="InterPro" id="IPR050528">
    <property type="entry name" value="L-type_Lectin-RKs"/>
</dbReference>
<dbReference type="Pfam" id="PF00069">
    <property type="entry name" value="Pkinase"/>
    <property type="match status" value="1"/>
</dbReference>
<evidence type="ECO:0000256" key="8">
    <source>
        <dbReference type="ARBA" id="ARBA00022692"/>
    </source>
</evidence>
<dbReference type="GO" id="GO:0004674">
    <property type="term" value="F:protein serine/threonine kinase activity"/>
    <property type="evidence" value="ECO:0007669"/>
    <property type="project" value="UniProtKB-KW"/>
</dbReference>
<proteinExistence type="inferred from homology"/>
<evidence type="ECO:0000259" key="22">
    <source>
        <dbReference type="PROSITE" id="PS50011"/>
    </source>
</evidence>
<dbReference type="InterPro" id="IPR008271">
    <property type="entry name" value="Ser/Thr_kinase_AS"/>
</dbReference>
<feature type="domain" description="Protein kinase" evidence="22">
    <location>
        <begin position="370"/>
        <end position="647"/>
    </location>
</feature>
<comment type="subcellular location">
    <subcellularLocation>
        <location evidence="1">Membrane</location>
        <topology evidence="1">Single-pass type I membrane protein</topology>
    </subcellularLocation>
</comment>
<dbReference type="Pfam" id="PF00139">
    <property type="entry name" value="Lectin_legB"/>
    <property type="match status" value="2"/>
</dbReference>
<accession>A0A5N5GP66</accession>
<comment type="similarity">
    <text evidence="4">In the C-terminal section; belongs to the protein kinase superfamily. Ser/Thr protein kinase family.</text>
</comment>
<evidence type="ECO:0000256" key="15">
    <source>
        <dbReference type="ARBA" id="ARBA00023136"/>
    </source>
</evidence>
<evidence type="ECO:0000313" key="24">
    <source>
        <dbReference type="Proteomes" id="UP000327157"/>
    </source>
</evidence>